<evidence type="ECO:0000313" key="9">
    <source>
        <dbReference type="EMBL" id="TWI88687.1"/>
    </source>
</evidence>
<evidence type="ECO:0000256" key="5">
    <source>
        <dbReference type="ARBA" id="ARBA00023237"/>
    </source>
</evidence>
<dbReference type="InterPro" id="IPR012944">
    <property type="entry name" value="SusD_RagB_dom"/>
</dbReference>
<dbReference type="EMBL" id="VLLG01000003">
    <property type="protein sequence ID" value="TWI88687.1"/>
    <property type="molecule type" value="Genomic_DNA"/>
</dbReference>
<protein>
    <submittedName>
        <fullName evidence="9">Putative outer membrane starch-binding protein</fullName>
    </submittedName>
</protein>
<dbReference type="Pfam" id="PF07980">
    <property type="entry name" value="SusD_RagB"/>
    <property type="match status" value="1"/>
</dbReference>
<keyword evidence="10" id="KW-1185">Reference proteome</keyword>
<evidence type="ECO:0000256" key="6">
    <source>
        <dbReference type="SAM" id="SignalP"/>
    </source>
</evidence>
<evidence type="ECO:0000259" key="7">
    <source>
        <dbReference type="Pfam" id="PF07980"/>
    </source>
</evidence>
<dbReference type="Pfam" id="PF14322">
    <property type="entry name" value="SusD-like_3"/>
    <property type="match status" value="1"/>
</dbReference>
<name>A0A562T567_CHIJA</name>
<dbReference type="InterPro" id="IPR011990">
    <property type="entry name" value="TPR-like_helical_dom_sf"/>
</dbReference>
<gene>
    <name evidence="9" type="ORF">LX66_2773</name>
</gene>
<evidence type="ECO:0000256" key="1">
    <source>
        <dbReference type="ARBA" id="ARBA00004442"/>
    </source>
</evidence>
<dbReference type="OrthoDB" id="5694214at2"/>
<feature type="domain" description="RagB/SusD" evidence="7">
    <location>
        <begin position="297"/>
        <end position="556"/>
    </location>
</feature>
<dbReference type="RefSeq" id="WP_145714415.1">
    <property type="nucleotide sequence ID" value="NZ_BAAAFY010000001.1"/>
</dbReference>
<accession>A0A562T567</accession>
<feature type="signal peptide" evidence="6">
    <location>
        <begin position="1"/>
        <end position="23"/>
    </location>
</feature>
<feature type="chain" id="PRO_5021902913" evidence="6">
    <location>
        <begin position="24"/>
        <end position="556"/>
    </location>
</feature>
<dbReference type="SUPFAM" id="SSF48452">
    <property type="entry name" value="TPR-like"/>
    <property type="match status" value="1"/>
</dbReference>
<feature type="domain" description="SusD-like N-terminal" evidence="8">
    <location>
        <begin position="88"/>
        <end position="209"/>
    </location>
</feature>
<dbReference type="AlphaFoldDB" id="A0A562T567"/>
<sequence length="556" mass="62379">MQTIIRYICPALLLFMLAGCSKFIDKGLPDQFDDNDFWTSEDKVRTYSWGFYDMFTGYGNGSGFGDFYFTSFSDDQAAPSFANYAVSAPASSNEWSWTYIRKANIMLERIDRVPMSDEAKDHWKGVARFFRALRYFELVRNYGDVPWIGRSLDIAETDLIYKPRDPRALVMDSVLADINFAVEHMRTKDNVANTVNSEVALALKSRICLHEGTYRKYHTELGLSGADKFLQEARSAAEALLTAGYALSDDYQAIYNSLDLSGGPAAKEVLLYKRYVPGILTHSVIGYTTATTQMRGLTKSAVEAYLCDDGLPIGLSARYMGDDNITNVRANRDKRLLITIDTFLCYNGSLVNGLSSSTGYRPSKFLQPEVADERSPYNDTDGPLFWLAEVLLNYAEACAELDQLGTYAISQADLDRSINLLRNRAGLPHLQLSGAQGVAVNGVPYTDPAKDADVSSLVWEIRRERRVELMMDGFRYWDILRWKKGTYMDTEKNPEIMLGAKVPDNGTVLRNPDGYITPYQAGTKRIFLDPKHYLAPIPTGQIALYPEGVLGQNPGW</sequence>
<organism evidence="9 10">
    <name type="scientific">Chitinophaga japonensis</name>
    <name type="common">Flexibacter japonensis</name>
    <dbReference type="NCBI Taxonomy" id="104662"/>
    <lineage>
        <taxon>Bacteria</taxon>
        <taxon>Pseudomonadati</taxon>
        <taxon>Bacteroidota</taxon>
        <taxon>Chitinophagia</taxon>
        <taxon>Chitinophagales</taxon>
        <taxon>Chitinophagaceae</taxon>
        <taxon>Chitinophaga</taxon>
    </lineage>
</organism>
<reference evidence="9 10" key="1">
    <citation type="journal article" date="2013" name="Stand. Genomic Sci.">
        <title>Genomic Encyclopedia of Type Strains, Phase I: The one thousand microbial genomes (KMG-I) project.</title>
        <authorList>
            <person name="Kyrpides N.C."/>
            <person name="Woyke T."/>
            <person name="Eisen J.A."/>
            <person name="Garrity G."/>
            <person name="Lilburn T.G."/>
            <person name="Beck B.J."/>
            <person name="Whitman W.B."/>
            <person name="Hugenholtz P."/>
            <person name="Klenk H.P."/>
        </authorList>
    </citation>
    <scope>NUCLEOTIDE SEQUENCE [LARGE SCALE GENOMIC DNA]</scope>
    <source>
        <strain evidence="9 10">DSM 13484</strain>
    </source>
</reference>
<dbReference type="Gene3D" id="1.25.40.390">
    <property type="match status" value="1"/>
</dbReference>
<keyword evidence="4" id="KW-0472">Membrane</keyword>
<comment type="similarity">
    <text evidence="2">Belongs to the SusD family.</text>
</comment>
<dbReference type="InterPro" id="IPR033985">
    <property type="entry name" value="SusD-like_N"/>
</dbReference>
<dbReference type="Proteomes" id="UP000316778">
    <property type="component" value="Unassembled WGS sequence"/>
</dbReference>
<evidence type="ECO:0000256" key="4">
    <source>
        <dbReference type="ARBA" id="ARBA00023136"/>
    </source>
</evidence>
<evidence type="ECO:0000256" key="2">
    <source>
        <dbReference type="ARBA" id="ARBA00006275"/>
    </source>
</evidence>
<dbReference type="PROSITE" id="PS51257">
    <property type="entry name" value="PROKAR_LIPOPROTEIN"/>
    <property type="match status" value="1"/>
</dbReference>
<comment type="caution">
    <text evidence="9">The sequence shown here is derived from an EMBL/GenBank/DDBJ whole genome shotgun (WGS) entry which is preliminary data.</text>
</comment>
<proteinExistence type="inferred from homology"/>
<evidence type="ECO:0000313" key="10">
    <source>
        <dbReference type="Proteomes" id="UP000316778"/>
    </source>
</evidence>
<evidence type="ECO:0000259" key="8">
    <source>
        <dbReference type="Pfam" id="PF14322"/>
    </source>
</evidence>
<keyword evidence="3 6" id="KW-0732">Signal</keyword>
<keyword evidence="5" id="KW-0998">Cell outer membrane</keyword>
<comment type="subcellular location">
    <subcellularLocation>
        <location evidence="1">Cell outer membrane</location>
    </subcellularLocation>
</comment>
<evidence type="ECO:0000256" key="3">
    <source>
        <dbReference type="ARBA" id="ARBA00022729"/>
    </source>
</evidence>
<dbReference type="GO" id="GO:0009279">
    <property type="term" value="C:cell outer membrane"/>
    <property type="evidence" value="ECO:0007669"/>
    <property type="project" value="UniProtKB-SubCell"/>
</dbReference>